<keyword evidence="6" id="KW-0067">ATP-binding</keyword>
<dbReference type="PANTHER" id="PTHR11584">
    <property type="entry name" value="SERINE/THREONINE PROTEIN KINASE"/>
    <property type="match status" value="1"/>
</dbReference>
<dbReference type="OMA" id="KTIMTTH"/>
<dbReference type="STRING" id="5599.A0A177DML7"/>
<dbReference type="InterPro" id="IPR008271">
    <property type="entry name" value="Ser/Thr_kinase_AS"/>
</dbReference>
<evidence type="ECO:0000256" key="3">
    <source>
        <dbReference type="ARBA" id="ARBA00022679"/>
    </source>
</evidence>
<dbReference type="Pfam" id="PF00069">
    <property type="entry name" value="Pkinase"/>
    <property type="match status" value="1"/>
</dbReference>
<dbReference type="Proteomes" id="UP000077248">
    <property type="component" value="Unassembled WGS sequence"/>
</dbReference>
<dbReference type="VEuPathDB" id="FungiDB:CC77DRAFT_71902"/>
<name>A0A177DML7_ALTAL</name>
<evidence type="ECO:0000256" key="4">
    <source>
        <dbReference type="ARBA" id="ARBA00022741"/>
    </source>
</evidence>
<dbReference type="PROSITE" id="PS50011">
    <property type="entry name" value="PROTEIN_KINASE_DOM"/>
    <property type="match status" value="1"/>
</dbReference>
<dbReference type="AlphaFoldDB" id="A0A177DML7"/>
<keyword evidence="9" id="KW-1185">Reference proteome</keyword>
<reference evidence="8 9" key="1">
    <citation type="submission" date="2016-05" db="EMBL/GenBank/DDBJ databases">
        <title>Comparative analysis of secretome profiles of manganese(II)-oxidizing ascomycete fungi.</title>
        <authorList>
            <consortium name="DOE Joint Genome Institute"/>
            <person name="Zeiner C.A."/>
            <person name="Purvine S.O."/>
            <person name="Zink E.M."/>
            <person name="Wu S."/>
            <person name="Pasa-Tolic L."/>
            <person name="Chaput D.L."/>
            <person name="Haridas S."/>
            <person name="Grigoriev I.V."/>
            <person name="Santelli C.M."/>
            <person name="Hansel C.M."/>
        </authorList>
    </citation>
    <scope>NUCLEOTIDE SEQUENCE [LARGE SCALE GENOMIC DNA]</scope>
    <source>
        <strain evidence="8 9">SRC1lrK2f</strain>
    </source>
</reference>
<feature type="domain" description="Protein kinase" evidence="7">
    <location>
        <begin position="133"/>
        <end position="399"/>
    </location>
</feature>
<dbReference type="Gene3D" id="1.10.510.10">
    <property type="entry name" value="Transferase(Phosphotransferase) domain 1"/>
    <property type="match status" value="1"/>
</dbReference>
<dbReference type="GO" id="GO:0004674">
    <property type="term" value="F:protein serine/threonine kinase activity"/>
    <property type="evidence" value="ECO:0007669"/>
    <property type="project" value="UniProtKB-KW"/>
</dbReference>
<dbReference type="RefSeq" id="XP_018386029.1">
    <property type="nucleotide sequence ID" value="XM_018532888.1"/>
</dbReference>
<evidence type="ECO:0000259" key="7">
    <source>
        <dbReference type="PROSITE" id="PS50011"/>
    </source>
</evidence>
<sequence length="399" mass="45043">MNEATLLDEAMLAWFPPAGTTDSPIMKTFTETDLRDISDLLCRSGRLQWSRIPRIYTILRLINEVEAIDAFLDSGITDLSLPFTQKTPPGQLSDQSSRIRFLDVQSGVLTKALDLEQEGSRHRHFSDPDDVPFKKIAELGKGGYGYVDKVLSTVSYREYARKLIPRGRTFRQDRVVLRDFENELQALKRLSHRHIVRLNGSYTDPQYVGIIMTPVADCNLKTIMTTHPLTPETHSRVRTFYGCLASALRYLHENRLRHKDIKPENVLVKSHEVYLTDFGTTLDWSDVGHSTTTGLAAKGTLRYCAPEVAQNLPRKSSADIWSLGCVFLEMWTTLCGYSTSELDSYMQLNGSKSRLYHANISGVTSWCYMLSSGSSDDARVPGPWVRSMLEVDASTRCSI</sequence>
<proteinExistence type="inferred from homology"/>
<dbReference type="PROSITE" id="PS00108">
    <property type="entry name" value="PROTEIN_KINASE_ST"/>
    <property type="match status" value="1"/>
</dbReference>
<organism evidence="8 9">
    <name type="scientific">Alternaria alternata</name>
    <name type="common">Alternaria rot fungus</name>
    <name type="synonym">Torula alternata</name>
    <dbReference type="NCBI Taxonomy" id="5599"/>
    <lineage>
        <taxon>Eukaryota</taxon>
        <taxon>Fungi</taxon>
        <taxon>Dikarya</taxon>
        <taxon>Ascomycota</taxon>
        <taxon>Pezizomycotina</taxon>
        <taxon>Dothideomycetes</taxon>
        <taxon>Pleosporomycetidae</taxon>
        <taxon>Pleosporales</taxon>
        <taxon>Pleosporineae</taxon>
        <taxon>Pleosporaceae</taxon>
        <taxon>Alternaria</taxon>
        <taxon>Alternaria sect. Alternaria</taxon>
        <taxon>Alternaria alternata complex</taxon>
    </lineage>
</organism>
<evidence type="ECO:0000256" key="5">
    <source>
        <dbReference type="ARBA" id="ARBA00022777"/>
    </source>
</evidence>
<comment type="similarity">
    <text evidence="1">Belongs to the protein kinase superfamily. STE Ser/Thr protein kinase family. MAP kinase kinase kinase subfamily.</text>
</comment>
<gene>
    <name evidence="8" type="ORF">CC77DRAFT_71902</name>
</gene>
<evidence type="ECO:0000313" key="9">
    <source>
        <dbReference type="Proteomes" id="UP000077248"/>
    </source>
</evidence>
<dbReference type="SUPFAM" id="SSF56112">
    <property type="entry name" value="Protein kinase-like (PK-like)"/>
    <property type="match status" value="1"/>
</dbReference>
<accession>A0A177DML7</accession>
<dbReference type="GeneID" id="29118482"/>
<keyword evidence="5 8" id="KW-0418">Kinase</keyword>
<dbReference type="SMART" id="SM00220">
    <property type="entry name" value="S_TKc"/>
    <property type="match status" value="1"/>
</dbReference>
<protein>
    <submittedName>
        <fullName evidence="8">Kinase-like protein</fullName>
    </submittedName>
</protein>
<keyword evidence="3" id="KW-0808">Transferase</keyword>
<dbReference type="GO" id="GO:0005524">
    <property type="term" value="F:ATP binding"/>
    <property type="evidence" value="ECO:0007669"/>
    <property type="project" value="UniProtKB-KW"/>
</dbReference>
<dbReference type="KEGG" id="aalt:CC77DRAFT_71902"/>
<keyword evidence="4" id="KW-0547">Nucleotide-binding</keyword>
<dbReference type="InterPro" id="IPR000719">
    <property type="entry name" value="Prot_kinase_dom"/>
</dbReference>
<evidence type="ECO:0000256" key="2">
    <source>
        <dbReference type="ARBA" id="ARBA00022527"/>
    </source>
</evidence>
<keyword evidence="2" id="KW-0723">Serine/threonine-protein kinase</keyword>
<dbReference type="EMBL" id="KV441478">
    <property type="protein sequence ID" value="OAG20608.1"/>
    <property type="molecule type" value="Genomic_DNA"/>
</dbReference>
<dbReference type="SMR" id="A0A177DML7"/>
<evidence type="ECO:0000256" key="1">
    <source>
        <dbReference type="ARBA" id="ARBA00006529"/>
    </source>
</evidence>
<dbReference type="PANTHER" id="PTHR11584:SF369">
    <property type="entry name" value="MITOGEN-ACTIVATED PROTEIN KINASE KINASE KINASE 19-RELATED"/>
    <property type="match status" value="1"/>
</dbReference>
<dbReference type="InterPro" id="IPR011009">
    <property type="entry name" value="Kinase-like_dom_sf"/>
</dbReference>
<dbReference type="CDD" id="cd00180">
    <property type="entry name" value="PKc"/>
    <property type="match status" value="1"/>
</dbReference>
<evidence type="ECO:0000256" key="6">
    <source>
        <dbReference type="ARBA" id="ARBA00022840"/>
    </source>
</evidence>
<evidence type="ECO:0000313" key="8">
    <source>
        <dbReference type="EMBL" id="OAG20608.1"/>
    </source>
</evidence>